<organism evidence="3 4">
    <name type="scientific">Papaver nudicaule</name>
    <name type="common">Iceland poppy</name>
    <dbReference type="NCBI Taxonomy" id="74823"/>
    <lineage>
        <taxon>Eukaryota</taxon>
        <taxon>Viridiplantae</taxon>
        <taxon>Streptophyta</taxon>
        <taxon>Embryophyta</taxon>
        <taxon>Tracheophyta</taxon>
        <taxon>Spermatophyta</taxon>
        <taxon>Magnoliopsida</taxon>
        <taxon>Ranunculales</taxon>
        <taxon>Papaveraceae</taxon>
        <taxon>Papaveroideae</taxon>
        <taxon>Papaver</taxon>
    </lineage>
</organism>
<dbReference type="GO" id="GO:0005524">
    <property type="term" value="F:ATP binding"/>
    <property type="evidence" value="ECO:0007669"/>
    <property type="project" value="UniProtKB-KW"/>
</dbReference>
<dbReference type="GO" id="GO:0000027">
    <property type="term" value="P:ribosomal large subunit assembly"/>
    <property type="evidence" value="ECO:0007669"/>
    <property type="project" value="TreeGrafter"/>
</dbReference>
<dbReference type="EMBL" id="JAJJMA010027632">
    <property type="protein sequence ID" value="MCL7023878.1"/>
    <property type="molecule type" value="Genomic_DNA"/>
</dbReference>
<reference evidence="3" key="1">
    <citation type="submission" date="2022-03" db="EMBL/GenBank/DDBJ databases">
        <title>A functionally conserved STORR gene fusion in Papaver species that diverged 16.8 million years ago.</title>
        <authorList>
            <person name="Catania T."/>
        </authorList>
    </citation>
    <scope>NUCLEOTIDE SEQUENCE</scope>
    <source>
        <strain evidence="3">S-191538</strain>
    </source>
</reference>
<sequence>MEDIVDEPIYPNSQIPTDTWIDKWIKRYKYLSTTQDRWHDSFTRKIILPISQINKQSIDLKVSLQMLLQEVTTFAEAWTDVNRRINDRRSFPTFLAVRIVKAGLAQDNDISVSNQPNRWSSLQASSYDVVHLPPELTSDPNWVMANKYYGRSLSLMRLLQKIRTESPDGFSQEQARMMEPFLGHLIMIQQEQRAVVFSFSKHLEQLRNLDAASSLAFSSNAADDDGDRGKCPLILSKQPTEYYMWQHKHLFDSLYIISRASTWLLKKLKDSSFTSSSFIEESEILVEFIGDFISKLKKSKELLGHHLDNLIGVPEDEMMQMVLENKEILDHFGNHIQCLQQEGVGEGSVIEKLLGCLGDVCKISMDDYGEKDRLSSLDIEYEKAVHETMELIEEARKTLDSDRFLTLSGGSALGNVTLWRILFESSVAGLRLDLTSKKHGEAIKLGETLLDERRHDTAVCLLVDKYRNELHAKISLLLSDGNRVLLDFVAMHRTVAEITYMLGDAFTTGGAGMNDLHDETSAPGSSSK</sequence>
<dbReference type="Proteomes" id="UP001177140">
    <property type="component" value="Unassembled WGS sequence"/>
</dbReference>
<evidence type="ECO:0000256" key="2">
    <source>
        <dbReference type="ARBA" id="ARBA00022840"/>
    </source>
</evidence>
<accession>A0AA41S094</accession>
<dbReference type="GO" id="GO:0030687">
    <property type="term" value="C:preribosome, large subunit precursor"/>
    <property type="evidence" value="ECO:0007669"/>
    <property type="project" value="TreeGrafter"/>
</dbReference>
<keyword evidence="2" id="KW-0067">ATP-binding</keyword>
<evidence type="ECO:0000313" key="4">
    <source>
        <dbReference type="Proteomes" id="UP001177140"/>
    </source>
</evidence>
<name>A0AA41S094_PAPNU</name>
<keyword evidence="1" id="KW-0547">Nucleotide-binding</keyword>
<dbReference type="PANTHER" id="PTHR48103">
    <property type="entry name" value="MIDASIN-RELATED"/>
    <property type="match status" value="1"/>
</dbReference>
<protein>
    <submittedName>
        <fullName evidence="3">Uncharacterized protein</fullName>
    </submittedName>
</protein>
<evidence type="ECO:0000313" key="3">
    <source>
        <dbReference type="EMBL" id="MCL7023878.1"/>
    </source>
</evidence>
<evidence type="ECO:0000256" key="1">
    <source>
        <dbReference type="ARBA" id="ARBA00022741"/>
    </source>
</evidence>
<keyword evidence="4" id="KW-1185">Reference proteome</keyword>
<dbReference type="PANTHER" id="PTHR48103:SF2">
    <property type="entry name" value="MIDASIN"/>
    <property type="match status" value="1"/>
</dbReference>
<proteinExistence type="predicted"/>
<feature type="non-terminal residue" evidence="3">
    <location>
        <position position="1"/>
    </location>
</feature>
<dbReference type="AlphaFoldDB" id="A0AA41S094"/>
<gene>
    <name evidence="3" type="ORF">MKW94_009557</name>
</gene>
<dbReference type="GO" id="GO:0005634">
    <property type="term" value="C:nucleus"/>
    <property type="evidence" value="ECO:0007669"/>
    <property type="project" value="TreeGrafter"/>
</dbReference>
<comment type="caution">
    <text evidence="3">The sequence shown here is derived from an EMBL/GenBank/DDBJ whole genome shotgun (WGS) entry which is preliminary data.</text>
</comment>
<dbReference type="GO" id="GO:0000055">
    <property type="term" value="P:ribosomal large subunit export from nucleus"/>
    <property type="evidence" value="ECO:0007669"/>
    <property type="project" value="TreeGrafter"/>
</dbReference>